<feature type="compositionally biased region" description="Basic and acidic residues" evidence="1">
    <location>
        <begin position="423"/>
        <end position="435"/>
    </location>
</feature>
<feature type="region of interest" description="Disordered" evidence="1">
    <location>
        <begin position="53"/>
        <end position="133"/>
    </location>
</feature>
<feature type="compositionally biased region" description="Low complexity" evidence="1">
    <location>
        <begin position="240"/>
        <end position="249"/>
    </location>
</feature>
<protein>
    <submittedName>
        <fullName evidence="2">Uncharacterized protein</fullName>
    </submittedName>
</protein>
<feature type="compositionally biased region" description="Pro residues" evidence="1">
    <location>
        <begin position="400"/>
        <end position="412"/>
    </location>
</feature>
<evidence type="ECO:0000313" key="2">
    <source>
        <dbReference type="EMBL" id="MFC0526538.1"/>
    </source>
</evidence>
<accession>A0ABV6LVU2</accession>
<feature type="region of interest" description="Disordered" evidence="1">
    <location>
        <begin position="1"/>
        <end position="38"/>
    </location>
</feature>
<feature type="compositionally biased region" description="Basic and acidic residues" evidence="1">
    <location>
        <begin position="21"/>
        <end position="30"/>
    </location>
</feature>
<gene>
    <name evidence="2" type="ORF">ACFFIA_02550</name>
</gene>
<sequence length="720" mass="73992">MDETGQPGGVTPGGSNGAGSHGERADRGGKADSAGQARLNGWAAADAVWSNAGAALEPAPEPVQPPSWRTSAADGGVGHGWAEAPRYADLLAPLSPAPQPPQPQARPGVNGADSAPIALRVPASAPPYPYEGDLEDAARVSGLSEVTPIPPIVVDRSASPAQAVPAPQADVPRHGSEGARRGPEAVRHGADEARHGAEEALPARRPPAEEPARRQAAPSGPTPQGPSVSQVAPPRPSFGPSAARAQAATPPAPPQWQETRDAGMAADVPPGFRPQPPYERPGYDTSLYERPVSPSAPPARPGPATPLPARTPAPPRMASWAQEWPHPEPAPADPRGPRRPTDLAGDPLTTGAPQAAEAVTATPPVVPSPPAPAPVTPAPSARTPEPDVLPQRVPAEPDVPTAPEPPAEPPADGPDLTRIWSHLRRDDVQPRERPEGFDVQAILAAVRGVEGVRDASLRTTQAGAHSLRLDLADGADPAEVSRIVARLLQDRMGLAAAPKDASTPSEPAGQAAAPARARTEPTASGSYPAPTGSYLPAQPGGSVADQRRPAPETPRRRARRAREEGPLGQSAPVEAAPPRPLPAGKPGPRIVIDEVQVSTFGLDATVEVKLAADDRRATGRANGPAVDAYVLRLCAEAGASAVDDLLSTAEQVGDRGKCFVEHAAVVPFGSCEVAVVVVLLVCGGWVEQLAGSALVAGDPRQAVVRATLNAVNRRLEALLA</sequence>
<dbReference type="EMBL" id="JBHLUH010000004">
    <property type="protein sequence ID" value="MFC0526538.1"/>
    <property type="molecule type" value="Genomic_DNA"/>
</dbReference>
<feature type="compositionally biased region" description="Basic and acidic residues" evidence="1">
    <location>
        <begin position="171"/>
        <end position="213"/>
    </location>
</feature>
<evidence type="ECO:0000256" key="1">
    <source>
        <dbReference type="SAM" id="MobiDB-lite"/>
    </source>
</evidence>
<keyword evidence="3" id="KW-1185">Reference proteome</keyword>
<feature type="compositionally biased region" description="Low complexity" evidence="1">
    <location>
        <begin position="352"/>
        <end position="363"/>
    </location>
</feature>
<dbReference type="RefSeq" id="WP_377244607.1">
    <property type="nucleotide sequence ID" value="NZ_JBHLUH010000004.1"/>
</dbReference>
<feature type="compositionally biased region" description="Pro residues" evidence="1">
    <location>
        <begin position="364"/>
        <end position="377"/>
    </location>
</feature>
<dbReference type="Proteomes" id="UP001589867">
    <property type="component" value="Unassembled WGS sequence"/>
</dbReference>
<feature type="compositionally biased region" description="Basic and acidic residues" evidence="1">
    <location>
        <begin position="545"/>
        <end position="565"/>
    </location>
</feature>
<name>A0ABV6LVU2_9ACTN</name>
<proteinExistence type="predicted"/>
<feature type="compositionally biased region" description="Low complexity" evidence="1">
    <location>
        <begin position="157"/>
        <end position="170"/>
    </location>
</feature>
<comment type="caution">
    <text evidence="2">The sequence shown here is derived from an EMBL/GenBank/DDBJ whole genome shotgun (WGS) entry which is preliminary data.</text>
</comment>
<feature type="compositionally biased region" description="Low complexity" evidence="1">
    <location>
        <begin position="504"/>
        <end position="524"/>
    </location>
</feature>
<evidence type="ECO:0000313" key="3">
    <source>
        <dbReference type="Proteomes" id="UP001589867"/>
    </source>
</evidence>
<feature type="compositionally biased region" description="Pro residues" evidence="1">
    <location>
        <begin position="294"/>
        <end position="315"/>
    </location>
</feature>
<organism evidence="2 3">
    <name type="scientific">Phytohabitans kaempferiae</name>
    <dbReference type="NCBI Taxonomy" id="1620943"/>
    <lineage>
        <taxon>Bacteria</taxon>
        <taxon>Bacillati</taxon>
        <taxon>Actinomycetota</taxon>
        <taxon>Actinomycetes</taxon>
        <taxon>Micromonosporales</taxon>
        <taxon>Micromonosporaceae</taxon>
    </lineage>
</organism>
<reference evidence="2 3" key="1">
    <citation type="submission" date="2024-09" db="EMBL/GenBank/DDBJ databases">
        <authorList>
            <person name="Sun Q."/>
            <person name="Mori K."/>
        </authorList>
    </citation>
    <scope>NUCLEOTIDE SEQUENCE [LARGE SCALE GENOMIC DNA]</scope>
    <source>
        <strain evidence="2 3">TBRC 3947</strain>
    </source>
</reference>
<feature type="compositionally biased region" description="Pro residues" evidence="1">
    <location>
        <begin position="575"/>
        <end position="585"/>
    </location>
</feature>
<feature type="region of interest" description="Disordered" evidence="1">
    <location>
        <begin position="495"/>
        <end position="587"/>
    </location>
</feature>
<feature type="compositionally biased region" description="Pro residues" evidence="1">
    <location>
        <begin position="95"/>
        <end position="104"/>
    </location>
</feature>
<feature type="region of interest" description="Disordered" evidence="1">
    <location>
        <begin position="151"/>
        <end position="435"/>
    </location>
</feature>
<feature type="compositionally biased region" description="Gly residues" evidence="1">
    <location>
        <begin position="1"/>
        <end position="20"/>
    </location>
</feature>